<dbReference type="InterPro" id="IPR018657">
    <property type="entry name" value="LarA-like_N"/>
</dbReference>
<dbReference type="AlphaFoldDB" id="A0A0B6X2S1"/>
<sequence>MKPQTASVFGRGAPQLDLTAGEMRAIVASALRDLAPESRVLAIVPDKTRDDNTDVLFPILAEILSALRVKRFDALIAQGTHGPMTEQEKRAKLGAGLGLPGLNEIYDHRWDDAAHLVTIGQLSAEQVAEATQGLIAEAVALSVNKLLAPGNYDIVLVIGATVPHEVAGFAGGAKYFFPGVAGPELTNLTHWLGALATIERVIGRIETPTRRLIELAATHIPARVIAFNSVVTRETSRLRTHALFAGELSAAFRQSAAISRQLHIKYTGRRYHRVVALLDEHYDEMWVGGKASYKLGGVIEEGGELIIYAPHLKRLSATHGRLIERYGYAPLEEVKEMVARSEELRANLCVAAHLAHVVYASRRDENGRLAPRYRITLASAIDRETCARVRLGWMDPRSFRLEDYAGDPNTLIVERAGRDLYLVAPDD</sequence>
<dbReference type="GO" id="GO:0050043">
    <property type="term" value="F:lactate racemase activity"/>
    <property type="evidence" value="ECO:0007669"/>
    <property type="project" value="InterPro"/>
</dbReference>
<proteinExistence type="predicted"/>
<dbReference type="InterPro" id="IPR043166">
    <property type="entry name" value="LarA-like_C"/>
</dbReference>
<dbReference type="InterPro" id="IPR048068">
    <property type="entry name" value="LarA-like"/>
</dbReference>
<dbReference type="RefSeq" id="WP_041978343.1">
    <property type="nucleotide sequence ID" value="NZ_CBXV010000008.1"/>
</dbReference>
<dbReference type="PANTHER" id="PTHR33171">
    <property type="entry name" value="LAR_N DOMAIN-CONTAINING PROTEIN"/>
    <property type="match status" value="1"/>
</dbReference>
<organism evidence="2 3">
    <name type="scientific">Pyrinomonas methylaliphatogenes</name>
    <dbReference type="NCBI Taxonomy" id="454194"/>
    <lineage>
        <taxon>Bacteria</taxon>
        <taxon>Pseudomonadati</taxon>
        <taxon>Acidobacteriota</taxon>
        <taxon>Blastocatellia</taxon>
        <taxon>Blastocatellales</taxon>
        <taxon>Pyrinomonadaceae</taxon>
        <taxon>Pyrinomonas</taxon>
    </lineage>
</organism>
<dbReference type="PANTHER" id="PTHR33171:SF17">
    <property type="entry name" value="LARA-LIKE N-TERMINAL DOMAIN-CONTAINING PROTEIN"/>
    <property type="match status" value="1"/>
</dbReference>
<reference evidence="2 3" key="2">
    <citation type="submission" date="2015-01" db="EMBL/GenBank/DDBJ databases">
        <title>Complete genome sequence of Pyrinomonas methylaliphatogenes type strain K22T.</title>
        <authorList>
            <person name="Lee K.C.Y."/>
            <person name="Power J.F."/>
            <person name="Dunfield P.F."/>
            <person name="Morgan X.C."/>
            <person name="Huttenhower C."/>
            <person name="Stott M.B."/>
        </authorList>
    </citation>
    <scope>NUCLEOTIDE SEQUENCE [LARGE SCALE GENOMIC DNA]</scope>
    <source>
        <strain evidence="2 3">K22</strain>
    </source>
</reference>
<name>A0A0B6X2S1_9BACT</name>
<dbReference type="Gene3D" id="3.90.226.30">
    <property type="match status" value="1"/>
</dbReference>
<dbReference type="STRING" id="454194.PYK22_02888"/>
<dbReference type="Pfam" id="PF09861">
    <property type="entry name" value="Lar_N"/>
    <property type="match status" value="1"/>
</dbReference>
<dbReference type="Proteomes" id="UP000031518">
    <property type="component" value="Unassembled WGS sequence"/>
</dbReference>
<protein>
    <recommendedName>
        <fullName evidence="1">LarA-like N-terminal domain-containing protein</fullName>
    </recommendedName>
</protein>
<reference evidence="2 3" key="1">
    <citation type="submission" date="2013-12" db="EMBL/GenBank/DDBJ databases">
        <authorList>
            <person name="Stott M."/>
        </authorList>
    </citation>
    <scope>NUCLEOTIDE SEQUENCE [LARGE SCALE GENOMIC DNA]</scope>
    <source>
        <strain evidence="2 3">K22</strain>
    </source>
</reference>
<keyword evidence="3" id="KW-1185">Reference proteome</keyword>
<accession>A0A0B6X2S1</accession>
<gene>
    <name evidence="2" type="ORF">PYK22_02888</name>
</gene>
<dbReference type="EMBL" id="CBXV010000008">
    <property type="protein sequence ID" value="CDM66849.1"/>
    <property type="molecule type" value="Genomic_DNA"/>
</dbReference>
<evidence type="ECO:0000313" key="2">
    <source>
        <dbReference type="EMBL" id="CDM66849.1"/>
    </source>
</evidence>
<evidence type="ECO:0000259" key="1">
    <source>
        <dbReference type="Pfam" id="PF09861"/>
    </source>
</evidence>
<dbReference type="Gene3D" id="3.40.50.11440">
    <property type="match status" value="1"/>
</dbReference>
<evidence type="ECO:0000313" key="3">
    <source>
        <dbReference type="Proteomes" id="UP000031518"/>
    </source>
</evidence>
<feature type="domain" description="LarA-like N-terminal" evidence="1">
    <location>
        <begin position="29"/>
        <end position="191"/>
    </location>
</feature>